<feature type="compositionally biased region" description="Low complexity" evidence="1">
    <location>
        <begin position="65"/>
        <end position="82"/>
    </location>
</feature>
<sequence length="201" mass="21794">MQGSMCPPGNDRKRKQKATKKEREGERKRKQKQKQKRMRAAAAGDNVDDSGDRPASPRNSPSAQSEGPPSTPPTESATPATAIGHNPKIKNPRHHYDAAVACMARRACRTGHVAALVARFGTADRAACDSLAAYQHLLMDTRRRLARLGADPGDGFAVWVALAGLKDAHRRWHGTLVAQRAAGRLDWDGLMAAMAGRACRE</sequence>
<evidence type="ECO:0000313" key="2">
    <source>
        <dbReference type="EMBL" id="ERS99001.1"/>
    </source>
</evidence>
<proteinExistence type="predicted"/>
<dbReference type="EMBL" id="KI440845">
    <property type="protein sequence ID" value="ERS99001.1"/>
    <property type="molecule type" value="Genomic_DNA"/>
</dbReference>
<reference evidence="3" key="1">
    <citation type="journal article" date="2014" name="Genome Announc.">
        <title>Genome sequence of the pathogenic fungus Sporothrix schenckii (ATCC 58251).</title>
        <authorList>
            <person name="Cuomo C.A."/>
            <person name="Rodriguez-Del Valle N."/>
            <person name="Perez-Sanchez L."/>
            <person name="Abouelleil A."/>
            <person name="Goldberg J."/>
            <person name="Young S."/>
            <person name="Zeng Q."/>
            <person name="Birren B.W."/>
        </authorList>
    </citation>
    <scope>NUCLEOTIDE SEQUENCE [LARGE SCALE GENOMIC DNA]</scope>
    <source>
        <strain evidence="3">ATCC 58251 / de Perez 2211183</strain>
    </source>
</reference>
<dbReference type="AlphaFoldDB" id="U7PVQ8"/>
<dbReference type="HOGENOM" id="CLU_1361198_0_0_1"/>
<dbReference type="OrthoDB" id="10417768at2759"/>
<dbReference type="Proteomes" id="UP000018087">
    <property type="component" value="Unassembled WGS sequence"/>
</dbReference>
<name>U7PVQ8_SPOS1</name>
<feature type="compositionally biased region" description="Basic residues" evidence="1">
    <location>
        <begin position="28"/>
        <end position="39"/>
    </location>
</feature>
<gene>
    <name evidence="2" type="ORF">HMPREF1624_04196</name>
</gene>
<organism evidence="2 3">
    <name type="scientific">Sporothrix schenckii (strain ATCC 58251 / de Perez 2211183)</name>
    <name type="common">Rose-picker's disease fungus</name>
    <dbReference type="NCBI Taxonomy" id="1391915"/>
    <lineage>
        <taxon>Eukaryota</taxon>
        <taxon>Fungi</taxon>
        <taxon>Dikarya</taxon>
        <taxon>Ascomycota</taxon>
        <taxon>Pezizomycotina</taxon>
        <taxon>Sordariomycetes</taxon>
        <taxon>Sordariomycetidae</taxon>
        <taxon>Ophiostomatales</taxon>
        <taxon>Ophiostomataceae</taxon>
        <taxon>Sporothrix</taxon>
    </lineage>
</organism>
<accession>U7PVQ8</accession>
<dbReference type="eggNOG" id="ENOG502RCMS">
    <property type="taxonomic scope" value="Eukaryota"/>
</dbReference>
<dbReference type="STRING" id="1391915.U7PVQ8"/>
<evidence type="ECO:0000313" key="3">
    <source>
        <dbReference type="Proteomes" id="UP000018087"/>
    </source>
</evidence>
<feature type="region of interest" description="Disordered" evidence="1">
    <location>
        <begin position="1"/>
        <end position="92"/>
    </location>
</feature>
<protein>
    <submittedName>
        <fullName evidence="2">Uncharacterized protein</fullName>
    </submittedName>
</protein>
<evidence type="ECO:0000256" key="1">
    <source>
        <dbReference type="SAM" id="MobiDB-lite"/>
    </source>
</evidence>
<keyword evidence="3" id="KW-1185">Reference proteome</keyword>